<dbReference type="InterPro" id="IPR008914">
    <property type="entry name" value="PEBP"/>
</dbReference>
<evidence type="ECO:0000313" key="2">
    <source>
        <dbReference type="EMBL" id="SER90713.1"/>
    </source>
</evidence>
<dbReference type="AlphaFoldDB" id="A0A1H9T277"/>
<dbReference type="EMBL" id="FOGZ01000017">
    <property type="protein sequence ID" value="SER90713.1"/>
    <property type="molecule type" value="Genomic_DNA"/>
</dbReference>
<evidence type="ECO:0000313" key="3">
    <source>
        <dbReference type="Proteomes" id="UP000198815"/>
    </source>
</evidence>
<dbReference type="Proteomes" id="UP000198815">
    <property type="component" value="Unassembled WGS sequence"/>
</dbReference>
<organism evidence="2 3">
    <name type="scientific">Propionibacterium cyclohexanicum</name>
    <dbReference type="NCBI Taxonomy" id="64702"/>
    <lineage>
        <taxon>Bacteria</taxon>
        <taxon>Bacillati</taxon>
        <taxon>Actinomycetota</taxon>
        <taxon>Actinomycetes</taxon>
        <taxon>Propionibacteriales</taxon>
        <taxon>Propionibacteriaceae</taxon>
        <taxon>Propionibacterium</taxon>
    </lineage>
</organism>
<keyword evidence="3" id="KW-1185">Reference proteome</keyword>
<reference evidence="2 3" key="1">
    <citation type="submission" date="2016-10" db="EMBL/GenBank/DDBJ databases">
        <authorList>
            <person name="de Groot N.N."/>
        </authorList>
    </citation>
    <scope>NUCLEOTIDE SEQUENCE [LARGE SCALE GENOMIC DNA]</scope>
    <source>
        <strain evidence="2 3">DSM 16859</strain>
    </source>
</reference>
<sequence length="154" mass="16734">MQLRSDDLGEGEEIPLVHAEPRAGGKNLVPHLAWSDLPPDTKSLAVTVWDPDAPMEGGFWHWLALDIPVGTHGVEHGGALPPQTREVNNGYGYARYGGPCPPHGQRHRYIFTLWALDVGHLPVPEGSGPEEVERLLAAHQLDSATLTPVFTSTL</sequence>
<dbReference type="NCBIfam" id="TIGR00481">
    <property type="entry name" value="YbhB/YbcL family Raf kinase inhibitor-like protein"/>
    <property type="match status" value="1"/>
</dbReference>
<protein>
    <recommendedName>
        <fullName evidence="4">Phospholipid-binding protein, PBP family</fullName>
    </recommendedName>
</protein>
<dbReference type="CDD" id="cd00865">
    <property type="entry name" value="PEBP_bact_arch"/>
    <property type="match status" value="1"/>
</dbReference>
<accession>A0A1H9T277</accession>
<dbReference type="RefSeq" id="WP_091970206.1">
    <property type="nucleotide sequence ID" value="NZ_FOGZ01000017.1"/>
</dbReference>
<dbReference type="OrthoDB" id="9797506at2"/>
<gene>
    <name evidence="2" type="ORF">SAMN05443377_11763</name>
</gene>
<name>A0A1H9T277_9ACTN</name>
<dbReference type="Gene3D" id="3.90.280.10">
    <property type="entry name" value="PEBP-like"/>
    <property type="match status" value="1"/>
</dbReference>
<dbReference type="PANTHER" id="PTHR30289:SF1">
    <property type="entry name" value="PEBP (PHOSPHATIDYLETHANOLAMINE-BINDING PROTEIN) FAMILY PROTEIN"/>
    <property type="match status" value="1"/>
</dbReference>
<dbReference type="InterPro" id="IPR036610">
    <property type="entry name" value="PEBP-like_sf"/>
</dbReference>
<dbReference type="Pfam" id="PF01161">
    <property type="entry name" value="PBP"/>
    <property type="match status" value="1"/>
</dbReference>
<evidence type="ECO:0000256" key="1">
    <source>
        <dbReference type="ARBA" id="ARBA00007120"/>
    </source>
</evidence>
<dbReference type="SUPFAM" id="SSF49777">
    <property type="entry name" value="PEBP-like"/>
    <property type="match status" value="1"/>
</dbReference>
<dbReference type="InterPro" id="IPR005247">
    <property type="entry name" value="YbhB_YbcL/LppC-like"/>
</dbReference>
<evidence type="ECO:0008006" key="4">
    <source>
        <dbReference type="Google" id="ProtNLM"/>
    </source>
</evidence>
<proteinExistence type="inferred from homology"/>
<dbReference type="STRING" id="64702.SAMN05443377_11763"/>
<comment type="similarity">
    <text evidence="1">Belongs to the UPF0098 family.</text>
</comment>
<dbReference type="PANTHER" id="PTHR30289">
    <property type="entry name" value="UNCHARACTERIZED PROTEIN YBCL-RELATED"/>
    <property type="match status" value="1"/>
</dbReference>